<proteinExistence type="predicted"/>
<dbReference type="EMBL" id="AP035768">
    <property type="protein sequence ID" value="BFO20650.1"/>
    <property type="molecule type" value="Genomic_DNA"/>
</dbReference>
<protein>
    <submittedName>
        <fullName evidence="1">Uncharacterized protein</fullName>
    </submittedName>
</protein>
<reference evidence="1" key="2">
    <citation type="submission" date="2024-07" db="EMBL/GenBank/DDBJ databases">
        <title>Streptomyces haneummycinica sp. nov., a new antibiotic-producing actinobacterium isolated from marine sediment.</title>
        <authorList>
            <person name="Uemura M."/>
            <person name="Hamada M."/>
            <person name="Hirano S."/>
            <person name="Kobayashi K."/>
            <person name="Ohshiro T."/>
            <person name="Kobayashi T."/>
            <person name="Terahara T."/>
        </authorList>
    </citation>
    <scope>NUCLEOTIDE SEQUENCE</scope>
    <source>
        <strain evidence="1">KM77-8</strain>
    </source>
</reference>
<evidence type="ECO:0000313" key="1">
    <source>
        <dbReference type="EMBL" id="BFO20650.1"/>
    </source>
</evidence>
<accession>A0AAT9HTT5</accession>
<gene>
    <name evidence="1" type="ORF">SHKM778_70380</name>
</gene>
<reference evidence="1" key="1">
    <citation type="submission" date="2024-06" db="EMBL/GenBank/DDBJ databases">
        <authorList>
            <consortium name="consrtm"/>
            <person name="Uemura M."/>
            <person name="Terahara T."/>
        </authorList>
    </citation>
    <scope>NUCLEOTIDE SEQUENCE</scope>
    <source>
        <strain evidence="1">KM77-8</strain>
    </source>
</reference>
<sequence>MRPCRRQPPGELAHQAVIEIRVRDPRGVLAGVEEAGVVHDPLRGDGQVVESAQVVELLAVRVAEADELPEEGRRAALQRYLSAAGLLMGPPSVWKITRAGAVEPLSR</sequence>
<name>A0AAT9HTT5_9ACTN</name>
<organism evidence="1">
    <name type="scientific">Streptomyces haneummycinicus</name>
    <dbReference type="NCBI Taxonomy" id="3074435"/>
    <lineage>
        <taxon>Bacteria</taxon>
        <taxon>Bacillati</taxon>
        <taxon>Actinomycetota</taxon>
        <taxon>Actinomycetes</taxon>
        <taxon>Kitasatosporales</taxon>
        <taxon>Streptomycetaceae</taxon>
        <taxon>Streptomyces</taxon>
    </lineage>
</organism>
<dbReference type="AlphaFoldDB" id="A0AAT9HTT5"/>